<keyword evidence="1" id="KW-0732">Signal</keyword>
<sequence>MHLRRKLVASLAVLASAVALPLTATSPARASAPDHSCNTVYQARIFFWAMTCAQPGQPVIGAFGTWRNVPITFEPGSEAGAAEVSNYVRMVPNTDQTEGANGGDIFGPSIDVGLHAEKTGATTIGYGPRWTELGKRGGVTKAITAGLNPTVADNVNHTYMTVRQASGDQWDVLYDFNMVGTTTDQLKIPRGNPNRVDIGLEVRGPQHVTVPPIANRMQFMAENKAWARAATADTTQLTTLGICGKSMGIPSDPAAVYKAPYCFEAKLTDSTTSIQWTVSKPGPTVGPAPTTPARAAGTFNGVDQKALSNCLATDPESCMNTVPGLSNCVQTVKVCNAAALQSPQRDAARKPGRHGEPADIAERAAKSFGVARDGIRVASGIRLPNAKDSSSTAPQSSAIAGTSVVTVESAAPTRGLEHRGLTFQGFRATYSTETGQLLEACWGQMCQS</sequence>
<accession>A0ABQ3T3Q1</accession>
<comment type="caution">
    <text evidence="2">The sequence shown here is derived from an EMBL/GenBank/DDBJ whole genome shotgun (WGS) entry which is preliminary data.</text>
</comment>
<organism evidence="2 3">
    <name type="scientific">Streptomyces spororaveus</name>
    <dbReference type="NCBI Taxonomy" id="284039"/>
    <lineage>
        <taxon>Bacteria</taxon>
        <taxon>Bacillati</taxon>
        <taxon>Actinomycetota</taxon>
        <taxon>Actinomycetes</taxon>
        <taxon>Kitasatosporales</taxon>
        <taxon>Streptomycetaceae</taxon>
        <taxon>Streptomyces</taxon>
    </lineage>
</organism>
<dbReference type="Proteomes" id="UP000608522">
    <property type="component" value="Unassembled WGS sequence"/>
</dbReference>
<gene>
    <name evidence="2" type="ORF">Sspor_05770</name>
</gene>
<evidence type="ECO:0000313" key="3">
    <source>
        <dbReference type="Proteomes" id="UP000608522"/>
    </source>
</evidence>
<name>A0ABQ3T3Q1_9ACTN</name>
<evidence type="ECO:0000313" key="2">
    <source>
        <dbReference type="EMBL" id="GHI75016.1"/>
    </source>
</evidence>
<dbReference type="EMBL" id="BNED01000004">
    <property type="protein sequence ID" value="GHI75016.1"/>
    <property type="molecule type" value="Genomic_DNA"/>
</dbReference>
<protein>
    <submittedName>
        <fullName evidence="2">Uncharacterized protein</fullName>
    </submittedName>
</protein>
<feature type="signal peptide" evidence="1">
    <location>
        <begin position="1"/>
        <end position="30"/>
    </location>
</feature>
<reference evidence="3" key="1">
    <citation type="submission" date="2023-07" db="EMBL/GenBank/DDBJ databases">
        <title>Whole genome shotgun sequence of Streptomyces spororaveus NBRC 15456.</title>
        <authorList>
            <person name="Komaki H."/>
            <person name="Tamura T."/>
        </authorList>
    </citation>
    <scope>NUCLEOTIDE SEQUENCE [LARGE SCALE GENOMIC DNA]</scope>
    <source>
        <strain evidence="3">NBRC 15456</strain>
    </source>
</reference>
<evidence type="ECO:0000256" key="1">
    <source>
        <dbReference type="SAM" id="SignalP"/>
    </source>
</evidence>
<dbReference type="InterPro" id="IPR006311">
    <property type="entry name" value="TAT_signal"/>
</dbReference>
<keyword evidence="3" id="KW-1185">Reference proteome</keyword>
<proteinExistence type="predicted"/>
<dbReference type="PROSITE" id="PS51318">
    <property type="entry name" value="TAT"/>
    <property type="match status" value="1"/>
</dbReference>
<feature type="chain" id="PRO_5046968023" evidence="1">
    <location>
        <begin position="31"/>
        <end position="448"/>
    </location>
</feature>